<evidence type="ECO:0000313" key="3">
    <source>
        <dbReference type="Proteomes" id="UP000832011"/>
    </source>
</evidence>
<keyword evidence="3" id="KW-1185">Reference proteome</keyword>
<name>A0ABY4E5S7_9NEIS</name>
<accession>A0ABY4E5S7</accession>
<dbReference type="Proteomes" id="UP000832011">
    <property type="component" value="Chromosome"/>
</dbReference>
<dbReference type="EMBL" id="CP091511">
    <property type="protein sequence ID" value="UOO89688.1"/>
    <property type="molecule type" value="Genomic_DNA"/>
</dbReference>
<evidence type="ECO:0000313" key="2">
    <source>
        <dbReference type="EMBL" id="UOO89688.1"/>
    </source>
</evidence>
<proteinExistence type="predicted"/>
<keyword evidence="1" id="KW-0732">Signal</keyword>
<feature type="chain" id="PRO_5046249963" description="Lipoprotein" evidence="1">
    <location>
        <begin position="22"/>
        <end position="56"/>
    </location>
</feature>
<dbReference type="PROSITE" id="PS51257">
    <property type="entry name" value="PROKAR_LIPOPROTEIN"/>
    <property type="match status" value="1"/>
</dbReference>
<feature type="signal peptide" evidence="1">
    <location>
        <begin position="1"/>
        <end position="21"/>
    </location>
</feature>
<reference evidence="2 3" key="1">
    <citation type="journal article" date="2022" name="Res Sq">
        <title>Evolution of multicellular longitudinally dividing oral cavity symbionts (Neisseriaceae).</title>
        <authorList>
            <person name="Nyongesa S."/>
            <person name="Weber P."/>
            <person name="Bernet E."/>
            <person name="Pullido F."/>
            <person name="Nieckarz M."/>
            <person name="Delaby M."/>
            <person name="Nieves C."/>
            <person name="Viehboeck T."/>
            <person name="Krause N."/>
            <person name="Rivera-Millot A."/>
            <person name="Nakamura A."/>
            <person name="Vischer N."/>
            <person name="VanNieuwenhze M."/>
            <person name="Brun Y."/>
            <person name="Cava F."/>
            <person name="Bulgheresi S."/>
            <person name="Veyrier F."/>
        </authorList>
    </citation>
    <scope>NUCLEOTIDE SEQUENCE [LARGE SCALE GENOMIC DNA]</scope>
    <source>
        <strain evidence="2 3">SN4</strain>
    </source>
</reference>
<gene>
    <name evidence="2" type="ORF">LVJ82_01485</name>
</gene>
<sequence>MKWLCGLIACMVVLTACSSNKGGPISSHTGRERKAMRVQAVDAPPPVLIAPEQSAQ</sequence>
<organism evidence="2 3">
    <name type="scientific">Vitreoscilla massiliensis</name>
    <dbReference type="NCBI Taxonomy" id="1689272"/>
    <lineage>
        <taxon>Bacteria</taxon>
        <taxon>Pseudomonadati</taxon>
        <taxon>Pseudomonadota</taxon>
        <taxon>Betaproteobacteria</taxon>
        <taxon>Neisseriales</taxon>
        <taxon>Neisseriaceae</taxon>
        <taxon>Vitreoscilla</taxon>
    </lineage>
</organism>
<dbReference type="RefSeq" id="WP_159061393.1">
    <property type="nucleotide sequence ID" value="NZ_CABKVG010000007.1"/>
</dbReference>
<evidence type="ECO:0000256" key="1">
    <source>
        <dbReference type="SAM" id="SignalP"/>
    </source>
</evidence>
<protein>
    <recommendedName>
        <fullName evidence="4">Lipoprotein</fullName>
    </recommendedName>
</protein>
<evidence type="ECO:0008006" key="4">
    <source>
        <dbReference type="Google" id="ProtNLM"/>
    </source>
</evidence>